<dbReference type="Proteomes" id="UP000033859">
    <property type="component" value="Unassembled WGS sequence"/>
</dbReference>
<feature type="region of interest" description="Disordered" evidence="7">
    <location>
        <begin position="1"/>
        <end position="20"/>
    </location>
</feature>
<evidence type="ECO:0000256" key="6">
    <source>
        <dbReference type="ARBA" id="ARBA00029466"/>
    </source>
</evidence>
<dbReference type="SUPFAM" id="SSF52980">
    <property type="entry name" value="Restriction endonuclease-like"/>
    <property type="match status" value="1"/>
</dbReference>
<feature type="domain" description="DUF559" evidence="8">
    <location>
        <begin position="93"/>
        <end position="131"/>
    </location>
</feature>
<dbReference type="InterPro" id="IPR007569">
    <property type="entry name" value="DUF559"/>
</dbReference>
<evidence type="ECO:0000313" key="10">
    <source>
        <dbReference type="Proteomes" id="UP000033859"/>
    </source>
</evidence>
<accession>A0A0G1AHX1</accession>
<dbReference type="InterPro" id="IPR011335">
    <property type="entry name" value="Restrct_endonuc-II-like"/>
</dbReference>
<dbReference type="Gene3D" id="3.40.960.10">
    <property type="entry name" value="VSR Endonuclease"/>
    <property type="match status" value="1"/>
</dbReference>
<evidence type="ECO:0000256" key="3">
    <source>
        <dbReference type="ARBA" id="ARBA00022763"/>
    </source>
</evidence>
<comment type="caution">
    <text evidence="9">The sequence shown here is derived from an EMBL/GenBank/DDBJ whole genome shotgun (WGS) entry which is preliminary data.</text>
</comment>
<organism evidence="9 10">
    <name type="scientific">Candidatus Yanofskybacteria bacterium GW2011_GWC2_41_9</name>
    <dbReference type="NCBI Taxonomy" id="1619029"/>
    <lineage>
        <taxon>Bacteria</taxon>
        <taxon>Candidatus Yanofskyibacteriota</taxon>
    </lineage>
</organism>
<evidence type="ECO:0000256" key="5">
    <source>
        <dbReference type="ARBA" id="ARBA00023204"/>
    </source>
</evidence>
<evidence type="ECO:0000256" key="1">
    <source>
        <dbReference type="ARBA" id="ARBA00022722"/>
    </source>
</evidence>
<dbReference type="GO" id="GO:0004519">
    <property type="term" value="F:endonuclease activity"/>
    <property type="evidence" value="ECO:0007669"/>
    <property type="project" value="UniProtKB-KW"/>
</dbReference>
<dbReference type="GO" id="GO:0006298">
    <property type="term" value="P:mismatch repair"/>
    <property type="evidence" value="ECO:0007669"/>
    <property type="project" value="InterPro"/>
</dbReference>
<keyword evidence="3" id="KW-0227">DNA damage</keyword>
<keyword evidence="4" id="KW-0378">Hydrolase</keyword>
<dbReference type="Pfam" id="PF03852">
    <property type="entry name" value="Vsr"/>
    <property type="match status" value="1"/>
</dbReference>
<keyword evidence="1" id="KW-0540">Nuclease</keyword>
<dbReference type="GO" id="GO:0016787">
    <property type="term" value="F:hydrolase activity"/>
    <property type="evidence" value="ECO:0007669"/>
    <property type="project" value="UniProtKB-KW"/>
</dbReference>
<evidence type="ECO:0000259" key="8">
    <source>
        <dbReference type="Pfam" id="PF04480"/>
    </source>
</evidence>
<proteinExistence type="inferred from homology"/>
<evidence type="ECO:0000256" key="4">
    <source>
        <dbReference type="ARBA" id="ARBA00022801"/>
    </source>
</evidence>
<evidence type="ECO:0000313" key="9">
    <source>
        <dbReference type="EMBL" id="KKS24908.1"/>
    </source>
</evidence>
<protein>
    <submittedName>
        <fullName evidence="9">Mismatch endonuclease Vsr protein</fullName>
    </submittedName>
</protein>
<comment type="similarity">
    <text evidence="6">Belongs to the Vsr family.</text>
</comment>
<reference evidence="9 10" key="1">
    <citation type="journal article" date="2015" name="Nature">
        <title>rRNA introns, odd ribosomes, and small enigmatic genomes across a large radiation of phyla.</title>
        <authorList>
            <person name="Brown C.T."/>
            <person name="Hug L.A."/>
            <person name="Thomas B.C."/>
            <person name="Sharon I."/>
            <person name="Castelle C.J."/>
            <person name="Singh A."/>
            <person name="Wilkins M.J."/>
            <person name="Williams K.H."/>
            <person name="Banfield J.F."/>
        </authorList>
    </citation>
    <scope>NUCLEOTIDE SEQUENCE [LARGE SCALE GENOMIC DNA]</scope>
</reference>
<evidence type="ECO:0000256" key="7">
    <source>
        <dbReference type="SAM" id="MobiDB-lite"/>
    </source>
</evidence>
<dbReference type="Pfam" id="PF04480">
    <property type="entry name" value="DUF559"/>
    <property type="match status" value="1"/>
</dbReference>
<dbReference type="InterPro" id="IPR004603">
    <property type="entry name" value="DNA_mismatch_endonuc_vsr"/>
</dbReference>
<evidence type="ECO:0000256" key="2">
    <source>
        <dbReference type="ARBA" id="ARBA00022759"/>
    </source>
</evidence>
<dbReference type="EMBL" id="LCCE01000053">
    <property type="protein sequence ID" value="KKS24908.1"/>
    <property type="molecule type" value="Genomic_DNA"/>
</dbReference>
<gene>
    <name evidence="9" type="ORF">UU84_C0053G0004</name>
</gene>
<name>A0A0G1AHX1_9BACT</name>
<dbReference type="AlphaFoldDB" id="A0A0G1AHX1"/>
<sequence length="140" mass="17089">MKKNRRLSNSERMRRVRSKGTSLEKRFAKLLRINGIGYQSHPKIYGRPDFRIRATKILIFCDSSFWHGRNKSEITGRAFKTNRNFWVKKLRYNKERDARIGRILRKKGWVVLRFWDDEIMKRPWFVVSKLNRYVKANKKR</sequence>
<keyword evidence="2 9" id="KW-0255">Endonuclease</keyword>
<keyword evidence="5" id="KW-0234">DNA repair</keyword>